<dbReference type="AlphaFoldDB" id="A0A7R9MTT8"/>
<dbReference type="GO" id="GO:0005739">
    <property type="term" value="C:mitochondrion"/>
    <property type="evidence" value="ECO:0007669"/>
    <property type="project" value="TreeGrafter"/>
</dbReference>
<evidence type="ECO:0000313" key="2">
    <source>
        <dbReference type="Proteomes" id="UP000728032"/>
    </source>
</evidence>
<evidence type="ECO:0000313" key="1">
    <source>
        <dbReference type="EMBL" id="CAD7666419.1"/>
    </source>
</evidence>
<dbReference type="Proteomes" id="UP000728032">
    <property type="component" value="Unassembled WGS sequence"/>
</dbReference>
<organism evidence="1">
    <name type="scientific">Oppiella nova</name>
    <dbReference type="NCBI Taxonomy" id="334625"/>
    <lineage>
        <taxon>Eukaryota</taxon>
        <taxon>Metazoa</taxon>
        <taxon>Ecdysozoa</taxon>
        <taxon>Arthropoda</taxon>
        <taxon>Chelicerata</taxon>
        <taxon>Arachnida</taxon>
        <taxon>Acari</taxon>
        <taxon>Acariformes</taxon>
        <taxon>Sarcoptiformes</taxon>
        <taxon>Oribatida</taxon>
        <taxon>Brachypylina</taxon>
        <taxon>Oppioidea</taxon>
        <taxon>Oppiidae</taxon>
        <taxon>Oppiella</taxon>
    </lineage>
</organism>
<protein>
    <recommendedName>
        <fullName evidence="3">Prokaryotic-type class I peptide chain release factors domain-containing protein</fullName>
    </recommendedName>
</protein>
<gene>
    <name evidence="1" type="ORF">ONB1V03_LOCUS22865</name>
</gene>
<dbReference type="SUPFAM" id="SSF75620">
    <property type="entry name" value="Release factor"/>
    <property type="match status" value="1"/>
</dbReference>
<dbReference type="EMBL" id="OC968862">
    <property type="protein sequence ID" value="CAD7666419.1"/>
    <property type="molecule type" value="Genomic_DNA"/>
</dbReference>
<dbReference type="OrthoDB" id="277888at2759"/>
<accession>A0A7R9MTT8</accession>
<dbReference type="InterPro" id="IPR045853">
    <property type="entry name" value="Pep_chain_release_fac_I_sf"/>
</dbReference>
<dbReference type="Gene3D" id="3.30.160.20">
    <property type="match status" value="1"/>
</dbReference>
<keyword evidence="2" id="KW-1185">Reference proteome</keyword>
<sequence>MSTIITRIAANCRLIELNAPLSHIISPFSTSKLSFKPSKVDKSRVPVINEKELKEEFIHGSGPGGQNVNKLSN</sequence>
<dbReference type="PANTHER" id="PTHR46203">
    <property type="entry name" value="PROBABLE PEPTIDE CHAIN RELEASE FACTOR C12ORF65"/>
    <property type="match status" value="1"/>
</dbReference>
<name>A0A7R9MTT8_9ACAR</name>
<proteinExistence type="predicted"/>
<dbReference type="EMBL" id="CAJPVJ010054037">
    <property type="protein sequence ID" value="CAG2183445.1"/>
    <property type="molecule type" value="Genomic_DNA"/>
</dbReference>
<feature type="non-terminal residue" evidence="1">
    <location>
        <position position="73"/>
    </location>
</feature>
<dbReference type="InterPro" id="IPR052405">
    <property type="entry name" value="Mito_Transl_Release_Factor"/>
</dbReference>
<dbReference type="PANTHER" id="PTHR46203:SF1">
    <property type="entry name" value="MITOCHONDRIAL TRANSLATION RELEASE FACTOR IN RESCUE"/>
    <property type="match status" value="1"/>
</dbReference>
<reference evidence="1" key="1">
    <citation type="submission" date="2020-11" db="EMBL/GenBank/DDBJ databases">
        <authorList>
            <person name="Tran Van P."/>
        </authorList>
    </citation>
    <scope>NUCLEOTIDE SEQUENCE</scope>
</reference>
<evidence type="ECO:0008006" key="3">
    <source>
        <dbReference type="Google" id="ProtNLM"/>
    </source>
</evidence>